<reference evidence="2 3" key="1">
    <citation type="journal article" date="2018" name="Nat. Ecol. Evol.">
        <title>Shark genomes provide insights into elasmobranch evolution and the origin of vertebrates.</title>
        <authorList>
            <person name="Hara Y"/>
            <person name="Yamaguchi K"/>
            <person name="Onimaru K"/>
            <person name="Kadota M"/>
            <person name="Koyanagi M"/>
            <person name="Keeley SD"/>
            <person name="Tatsumi K"/>
            <person name="Tanaka K"/>
            <person name="Motone F"/>
            <person name="Kageyama Y"/>
            <person name="Nozu R"/>
            <person name="Adachi N"/>
            <person name="Nishimura O"/>
            <person name="Nakagawa R"/>
            <person name="Tanegashima C"/>
            <person name="Kiyatake I"/>
            <person name="Matsumoto R"/>
            <person name="Murakumo K"/>
            <person name="Nishida K"/>
            <person name="Terakita A"/>
            <person name="Kuratani S"/>
            <person name="Sato K"/>
            <person name="Hyodo S Kuraku.S."/>
        </authorList>
    </citation>
    <scope>NUCLEOTIDE SEQUENCE [LARGE SCALE GENOMIC DNA]</scope>
</reference>
<evidence type="ECO:0000256" key="1">
    <source>
        <dbReference type="SAM" id="MobiDB-lite"/>
    </source>
</evidence>
<keyword evidence="3" id="KW-1185">Reference proteome</keyword>
<dbReference type="Proteomes" id="UP000287033">
    <property type="component" value="Unassembled WGS sequence"/>
</dbReference>
<feature type="compositionally biased region" description="Basic and acidic residues" evidence="1">
    <location>
        <begin position="28"/>
        <end position="39"/>
    </location>
</feature>
<feature type="region of interest" description="Disordered" evidence="1">
    <location>
        <begin position="1"/>
        <end position="53"/>
    </location>
</feature>
<sequence length="94" mass="10106">MSVGDPDSESALELDSGQGHSLPCLNLRDLDRDPGRQEVLRSGSGAMCTEGRERRQQGAVHRLVVLKGSSVSVCFLAPSLQRKAVVLEMLSSDI</sequence>
<proteinExistence type="predicted"/>
<organism evidence="2 3">
    <name type="scientific">Chiloscyllium punctatum</name>
    <name type="common">Brownbanded bambooshark</name>
    <name type="synonym">Hemiscyllium punctatum</name>
    <dbReference type="NCBI Taxonomy" id="137246"/>
    <lineage>
        <taxon>Eukaryota</taxon>
        <taxon>Metazoa</taxon>
        <taxon>Chordata</taxon>
        <taxon>Craniata</taxon>
        <taxon>Vertebrata</taxon>
        <taxon>Chondrichthyes</taxon>
        <taxon>Elasmobranchii</taxon>
        <taxon>Galeomorphii</taxon>
        <taxon>Galeoidea</taxon>
        <taxon>Orectolobiformes</taxon>
        <taxon>Hemiscylliidae</taxon>
        <taxon>Chiloscyllium</taxon>
    </lineage>
</organism>
<feature type="compositionally biased region" description="Acidic residues" evidence="1">
    <location>
        <begin position="1"/>
        <end position="12"/>
    </location>
</feature>
<dbReference type="EMBL" id="BEZZ01001430">
    <property type="protein sequence ID" value="GCC18561.1"/>
    <property type="molecule type" value="Genomic_DNA"/>
</dbReference>
<protein>
    <submittedName>
        <fullName evidence="2">Uncharacterized protein</fullName>
    </submittedName>
</protein>
<dbReference type="AlphaFoldDB" id="A0A401RK67"/>
<evidence type="ECO:0000313" key="2">
    <source>
        <dbReference type="EMBL" id="GCC18561.1"/>
    </source>
</evidence>
<comment type="caution">
    <text evidence="2">The sequence shown here is derived from an EMBL/GenBank/DDBJ whole genome shotgun (WGS) entry which is preliminary data.</text>
</comment>
<name>A0A401RK67_CHIPU</name>
<gene>
    <name evidence="2" type="ORF">chiPu_0017980</name>
</gene>
<accession>A0A401RK67</accession>
<evidence type="ECO:0000313" key="3">
    <source>
        <dbReference type="Proteomes" id="UP000287033"/>
    </source>
</evidence>